<keyword evidence="6" id="KW-0614">Plasmid</keyword>
<dbReference type="PIRSF" id="PIRSF002741">
    <property type="entry name" value="MppA"/>
    <property type="match status" value="1"/>
</dbReference>
<evidence type="ECO:0000256" key="1">
    <source>
        <dbReference type="ARBA" id="ARBA00004418"/>
    </source>
</evidence>
<evidence type="ECO:0000256" key="2">
    <source>
        <dbReference type="ARBA" id="ARBA00005695"/>
    </source>
</evidence>
<dbReference type="EMBL" id="CP019125">
    <property type="protein sequence ID" value="APX91213.1"/>
    <property type="molecule type" value="Genomic_DNA"/>
</dbReference>
<keyword evidence="3" id="KW-0813">Transport</keyword>
<comment type="subcellular location">
    <subcellularLocation>
        <location evidence="1">Periplasm</location>
    </subcellularLocation>
</comment>
<dbReference type="GO" id="GO:0043190">
    <property type="term" value="C:ATP-binding cassette (ABC) transporter complex"/>
    <property type="evidence" value="ECO:0007669"/>
    <property type="project" value="InterPro"/>
</dbReference>
<dbReference type="Gene3D" id="3.10.105.10">
    <property type="entry name" value="Dipeptide-binding Protein, Domain 3"/>
    <property type="match status" value="1"/>
</dbReference>
<sequence>MKPVLAAVALATSLATTQPALAQERALVLAVGGEPETGFDPVMGWGRYGNPLFQATLLRHDDDLALEGDLATSWDLSEDRLTWRITLRDDARFSDGTALTAEDVAFTFNTARDAGGLADLSVLEIARAISPFEVELYLREPRITFVSHLVSLGIVPAATYGDGYARGPVGAGPFRLVEWREGEQLVVEPNPYWHGGDIPFARVSFVFGGEETDLSLARTGAAHLVAVPPAQADMAPAGMRVLNVETVDNRGLMFPMVPDEGRATDAGHPIGNDVTADPAIRRAVNVALDREALVALALAGHGRPAYGPVDGLPWDNPEAHLPGGDADAAGAILEAAGWQDADGDGIRELGDLTAEFTIVYPASDSTRQALALGAAQQLQAIGIAAEPSGRSWDEIEAMLHSNVVVFGWGAHDPLEVYSLYHSSNAGQGWVNTGYYANTTVDAHLEAAEAAPGFEASLPHWQAAQWDGATGFGARGDAAWVWMVNLEHSYWVSDCLDTGASQVHPHGHGFPITWNLQDWRWTCE</sequence>
<evidence type="ECO:0000256" key="3">
    <source>
        <dbReference type="ARBA" id="ARBA00022448"/>
    </source>
</evidence>
<dbReference type="PANTHER" id="PTHR30290:SF9">
    <property type="entry name" value="OLIGOPEPTIDE-BINDING PROTEIN APPA"/>
    <property type="match status" value="1"/>
</dbReference>
<dbReference type="InterPro" id="IPR000914">
    <property type="entry name" value="SBP_5_dom"/>
</dbReference>
<dbReference type="GO" id="GO:0030288">
    <property type="term" value="C:outer membrane-bounded periplasmic space"/>
    <property type="evidence" value="ECO:0007669"/>
    <property type="project" value="UniProtKB-ARBA"/>
</dbReference>
<comment type="similarity">
    <text evidence="2">Belongs to the bacterial solute-binding protein 5 family.</text>
</comment>
<evidence type="ECO:0000256" key="4">
    <source>
        <dbReference type="ARBA" id="ARBA00022729"/>
    </source>
</evidence>
<dbReference type="InterPro" id="IPR030678">
    <property type="entry name" value="Peptide/Ni-bd"/>
</dbReference>
<dbReference type="SUPFAM" id="SSF53850">
    <property type="entry name" value="Periplasmic binding protein-like II"/>
    <property type="match status" value="1"/>
</dbReference>
<dbReference type="InterPro" id="IPR039424">
    <property type="entry name" value="SBP_5"/>
</dbReference>
<dbReference type="PANTHER" id="PTHR30290">
    <property type="entry name" value="PERIPLASMIC BINDING COMPONENT OF ABC TRANSPORTER"/>
    <property type="match status" value="1"/>
</dbReference>
<protein>
    <submittedName>
        <fullName evidence="6">Nickel ABC transporter substrate-binding protein</fullName>
    </submittedName>
</protein>
<organism evidence="6">
    <name type="scientific">Brevirhabdus pacifica</name>
    <dbReference type="NCBI Taxonomy" id="1267768"/>
    <lineage>
        <taxon>Bacteria</taxon>
        <taxon>Pseudomonadati</taxon>
        <taxon>Pseudomonadota</taxon>
        <taxon>Alphaproteobacteria</taxon>
        <taxon>Rhodobacterales</taxon>
        <taxon>Paracoccaceae</taxon>
        <taxon>Brevirhabdus</taxon>
    </lineage>
</organism>
<accession>A0A1P8QXT0</accession>
<name>A0A1P8QXT0_9RHOB</name>
<dbReference type="Gene3D" id="3.40.190.10">
    <property type="entry name" value="Periplasmic binding protein-like II"/>
    <property type="match status" value="1"/>
</dbReference>
<geneLocation type="plasmid" evidence="6">
    <name>unnamed</name>
</geneLocation>
<dbReference type="Pfam" id="PF00496">
    <property type="entry name" value="SBP_bac_5"/>
    <property type="match status" value="1"/>
</dbReference>
<dbReference type="CDD" id="cd08518">
    <property type="entry name" value="PBP2_NikA_DppA_OppA_like_19"/>
    <property type="match status" value="1"/>
</dbReference>
<evidence type="ECO:0000313" key="6">
    <source>
        <dbReference type="EMBL" id="APX91213.1"/>
    </source>
</evidence>
<keyword evidence="4" id="KW-0732">Signal</keyword>
<gene>
    <name evidence="6" type="ORF">BV394_15020</name>
</gene>
<dbReference type="RefSeq" id="WP_076981229.1">
    <property type="nucleotide sequence ID" value="NZ_CP019125.1"/>
</dbReference>
<proteinExistence type="inferred from homology"/>
<dbReference type="GO" id="GO:1904680">
    <property type="term" value="F:peptide transmembrane transporter activity"/>
    <property type="evidence" value="ECO:0007669"/>
    <property type="project" value="TreeGrafter"/>
</dbReference>
<feature type="domain" description="Solute-binding protein family 5" evidence="5">
    <location>
        <begin position="66"/>
        <end position="423"/>
    </location>
</feature>
<reference evidence="6" key="1">
    <citation type="submission" date="2017-01" db="EMBL/GenBank/DDBJ databases">
        <title>Genomic analysis of Xuhuaishuia manganoxidans DY6-4.</title>
        <authorList>
            <person name="Wang X."/>
        </authorList>
    </citation>
    <scope>NUCLEOTIDE SEQUENCE</scope>
    <source>
        <strain evidence="6">DY6-4</strain>
        <plasmid evidence="6">unnamed</plasmid>
    </source>
</reference>
<accession>A0A2M9D489</accession>
<evidence type="ECO:0000259" key="5">
    <source>
        <dbReference type="Pfam" id="PF00496"/>
    </source>
</evidence>
<dbReference type="GO" id="GO:0015833">
    <property type="term" value="P:peptide transport"/>
    <property type="evidence" value="ECO:0007669"/>
    <property type="project" value="TreeGrafter"/>
</dbReference>
<dbReference type="AlphaFoldDB" id="A0A1P8QXT0"/>